<feature type="region of interest" description="Disordered" evidence="1">
    <location>
        <begin position="28"/>
        <end position="71"/>
    </location>
</feature>
<dbReference type="EMBL" id="VFOS01000004">
    <property type="protein sequence ID" value="TQL57481.1"/>
    <property type="molecule type" value="Genomic_DNA"/>
</dbReference>
<feature type="compositionally biased region" description="Polar residues" evidence="1">
    <location>
        <begin position="28"/>
        <end position="37"/>
    </location>
</feature>
<proteinExistence type="predicted"/>
<name>A0A542ZB12_RARFA</name>
<dbReference type="AlphaFoldDB" id="A0A542ZB12"/>
<protein>
    <submittedName>
        <fullName evidence="2">Uncharacterized protein</fullName>
    </submittedName>
</protein>
<evidence type="ECO:0000313" key="2">
    <source>
        <dbReference type="EMBL" id="TQL57481.1"/>
    </source>
</evidence>
<dbReference type="Proteomes" id="UP000315389">
    <property type="component" value="Unassembled WGS sequence"/>
</dbReference>
<accession>A0A542ZB12</accession>
<evidence type="ECO:0000313" key="3">
    <source>
        <dbReference type="Proteomes" id="UP000315389"/>
    </source>
</evidence>
<sequence>MNRKMWISAGIVVIVVLVAAAIVGTYRAQNESGSRPSPHSLAGGAPDAPLTSGGNHTGSGDDDGSSTGQDDQVAEHLDDAGMYGKQVAGEIAPDAWEVIEDTTRAFFDVDPRNGVQVMTAAAAAGKFMTPDADDATARIVNRDAAAWSLFNKQLEADESKLQLDAITDAGQPIGSPPDTSTRVTRAAVVTWSHRSANDWKIAESSNVFTFTLVAMDDGSWLVSNHDLMWSIPVQDFWYGDPEQKGE</sequence>
<keyword evidence="3" id="KW-1185">Reference proteome</keyword>
<reference evidence="2 3" key="1">
    <citation type="submission" date="2019-06" db="EMBL/GenBank/DDBJ databases">
        <title>Sequencing the genomes of 1000 actinobacteria strains.</title>
        <authorList>
            <person name="Klenk H.-P."/>
        </authorList>
    </citation>
    <scope>NUCLEOTIDE SEQUENCE [LARGE SCALE GENOMIC DNA]</scope>
    <source>
        <strain evidence="2 3">DSM 4813</strain>
    </source>
</reference>
<evidence type="ECO:0000256" key="1">
    <source>
        <dbReference type="SAM" id="MobiDB-lite"/>
    </source>
</evidence>
<gene>
    <name evidence="2" type="ORF">FB461_2218</name>
</gene>
<comment type="caution">
    <text evidence="2">The sequence shown here is derived from an EMBL/GenBank/DDBJ whole genome shotgun (WGS) entry which is preliminary data.</text>
</comment>
<organism evidence="2 3">
    <name type="scientific">Rarobacter faecitabidus</name>
    <dbReference type="NCBI Taxonomy" id="13243"/>
    <lineage>
        <taxon>Bacteria</taxon>
        <taxon>Bacillati</taxon>
        <taxon>Actinomycetota</taxon>
        <taxon>Actinomycetes</taxon>
        <taxon>Micrococcales</taxon>
        <taxon>Rarobacteraceae</taxon>
        <taxon>Rarobacter</taxon>
    </lineage>
</organism>